<dbReference type="Proteomes" id="UP000308230">
    <property type="component" value="Unassembled WGS sequence"/>
</dbReference>
<sequence length="543" mass="60340">MPIKIHRKRNKKLSKKERIQKEVSTFNIPDEMLSDSLKENVEQMKKVTGNSSDLKIRELKGNDFVNLTAVYIDGLVNNQFINEFIIETIFNNIEPYPDLEENKEDLFERIYAEVVASGEVQKFSNWKSVLQELMGGSTVLLVDGISTALVVDTRGGETRSVEEPGSQVSIRGPRDGFTESIQTNISLIRRRIQNPNLWVETMKIGKVTQTSVAMMYLNGIANEEIVNEVRKRLKSIDIDSILESGYIEQLIEDQTMTTFPTLFHTERPDSTAGNILEGRIAIIVDGTPFVLIAPAIFIQFFQAVEDYYARFDIATSIRFLRVLTFTISLVAPALYIAVTTFHQEMVPTRLIIAISAQRDAVPFPAFVEALLMEITFEILREAGIRLPRAVGSTVSIVGALVIGQAAVQAGIVSPAMVIIVSITAIASFSTPSYAIAISARLIRFLFMLSAATFGVYGIALVFIFMLVHLCSLRSFGVPYMAPIAPLSPSNLGDTIVRFPIWAFTQRPRLIGNKNNKREGPHQKPGPPQSRSLKTTADDQGDTS</sequence>
<dbReference type="PANTHER" id="PTHR22550">
    <property type="entry name" value="SPORE GERMINATION PROTEIN"/>
    <property type="match status" value="1"/>
</dbReference>
<dbReference type="GO" id="GO:0009847">
    <property type="term" value="P:spore germination"/>
    <property type="evidence" value="ECO:0007669"/>
    <property type="project" value="UniProtKB-UniRule"/>
</dbReference>
<dbReference type="PANTHER" id="PTHR22550:SF5">
    <property type="entry name" value="LEUCINE ZIPPER PROTEIN 4"/>
    <property type="match status" value="1"/>
</dbReference>
<dbReference type="RefSeq" id="WP_138126463.1">
    <property type="nucleotide sequence ID" value="NZ_SWLG01000007.1"/>
</dbReference>
<evidence type="ECO:0000256" key="3">
    <source>
        <dbReference type="SAM" id="MobiDB-lite"/>
    </source>
</evidence>
<keyword evidence="6" id="KW-1185">Reference proteome</keyword>
<organism evidence="5 6">
    <name type="scientific">Exobacillus caeni</name>
    <dbReference type="NCBI Taxonomy" id="2574798"/>
    <lineage>
        <taxon>Bacteria</taxon>
        <taxon>Bacillati</taxon>
        <taxon>Bacillota</taxon>
        <taxon>Bacilli</taxon>
        <taxon>Bacillales</taxon>
        <taxon>Guptibacillaceae</taxon>
        <taxon>Exobacillus</taxon>
    </lineage>
</organism>
<feature type="transmembrane region" description="Helical" evidence="4">
    <location>
        <begin position="415"/>
        <end position="437"/>
    </location>
</feature>
<evidence type="ECO:0000256" key="2">
    <source>
        <dbReference type="ARBA" id="ARBA00023136"/>
    </source>
</evidence>
<feature type="transmembrane region" description="Helical" evidence="4">
    <location>
        <begin position="322"/>
        <end position="341"/>
    </location>
</feature>
<dbReference type="EMBL" id="SWLG01000007">
    <property type="protein sequence ID" value="TLS37105.1"/>
    <property type="molecule type" value="Genomic_DNA"/>
</dbReference>
<feature type="transmembrane region" description="Helical" evidence="4">
    <location>
        <begin position="444"/>
        <end position="467"/>
    </location>
</feature>
<accession>A0A5R9FBU2</accession>
<dbReference type="Pfam" id="PF03323">
    <property type="entry name" value="GerA"/>
    <property type="match status" value="1"/>
</dbReference>
<gene>
    <name evidence="5" type="ORF">FCL54_11290</name>
</gene>
<evidence type="ECO:0000313" key="6">
    <source>
        <dbReference type="Proteomes" id="UP000308230"/>
    </source>
</evidence>
<feature type="transmembrane region" description="Helical" evidence="4">
    <location>
        <begin position="389"/>
        <end position="409"/>
    </location>
</feature>
<reference evidence="5 6" key="1">
    <citation type="submission" date="2019-04" db="EMBL/GenBank/DDBJ databases">
        <title>Bacillus caeni sp. nov., a bacterium isolated from mangrove sediment.</title>
        <authorList>
            <person name="Huang H."/>
            <person name="Mo K."/>
            <person name="Hu Y."/>
        </authorList>
    </citation>
    <scope>NUCLEOTIDE SEQUENCE [LARGE SCALE GENOMIC DNA]</scope>
    <source>
        <strain evidence="5 6">HB172195</strain>
    </source>
</reference>
<proteinExistence type="inferred from homology"/>
<name>A0A5R9FBU2_9BACL</name>
<feature type="region of interest" description="Disordered" evidence="3">
    <location>
        <begin position="511"/>
        <end position="543"/>
    </location>
</feature>
<dbReference type="InterPro" id="IPR004995">
    <property type="entry name" value="Spore_Ger"/>
</dbReference>
<comment type="caution">
    <text evidence="5">The sequence shown here is derived from an EMBL/GenBank/DDBJ whole genome shotgun (WGS) entry which is preliminary data.</text>
</comment>
<dbReference type="AlphaFoldDB" id="A0A5R9FBU2"/>
<dbReference type="InterPro" id="IPR050768">
    <property type="entry name" value="UPF0353/GerABKA_families"/>
</dbReference>
<keyword evidence="4" id="KW-1133">Transmembrane helix</keyword>
<dbReference type="GO" id="GO:0005886">
    <property type="term" value="C:plasma membrane"/>
    <property type="evidence" value="ECO:0007669"/>
    <property type="project" value="UniProtKB-SubCell"/>
</dbReference>
<evidence type="ECO:0000256" key="1">
    <source>
        <dbReference type="ARBA" id="ARBA00005278"/>
    </source>
</evidence>
<keyword evidence="4" id="KW-0812">Transmembrane</keyword>
<feature type="transmembrane region" description="Helical" evidence="4">
    <location>
        <begin position="280"/>
        <end position="302"/>
    </location>
</feature>
<protein>
    <submittedName>
        <fullName evidence="5">Spore germination protein</fullName>
    </submittedName>
</protein>
<dbReference type="OrthoDB" id="9772630at2"/>
<evidence type="ECO:0000256" key="4">
    <source>
        <dbReference type="SAM" id="Phobius"/>
    </source>
</evidence>
<evidence type="ECO:0000313" key="5">
    <source>
        <dbReference type="EMBL" id="TLS37105.1"/>
    </source>
</evidence>
<keyword evidence="2 4" id="KW-0472">Membrane</keyword>
<dbReference type="PIRSF" id="PIRSF005690">
    <property type="entry name" value="GerBA"/>
    <property type="match status" value="1"/>
</dbReference>
<comment type="similarity">
    <text evidence="1">Belongs to the GerABKA family.</text>
</comment>